<dbReference type="SUPFAM" id="SSF47616">
    <property type="entry name" value="GST C-terminal domain-like"/>
    <property type="match status" value="1"/>
</dbReference>
<keyword evidence="3" id="KW-1185">Reference proteome</keyword>
<dbReference type="InterPro" id="IPR036249">
    <property type="entry name" value="Thioredoxin-like_sf"/>
</dbReference>
<dbReference type="InterPro" id="IPR004045">
    <property type="entry name" value="Glutathione_S-Trfase_N"/>
</dbReference>
<organism evidence="2 3">
    <name type="scientific">Acinetobacter lanii</name>
    <dbReference type="NCBI Taxonomy" id="2715163"/>
    <lineage>
        <taxon>Bacteria</taxon>
        <taxon>Pseudomonadati</taxon>
        <taxon>Pseudomonadota</taxon>
        <taxon>Gammaproteobacteria</taxon>
        <taxon>Moraxellales</taxon>
        <taxon>Moraxellaceae</taxon>
        <taxon>Acinetobacter</taxon>
    </lineage>
</organism>
<dbReference type="Pfam" id="PF13409">
    <property type="entry name" value="GST_N_2"/>
    <property type="match status" value="1"/>
</dbReference>
<dbReference type="PANTHER" id="PTHR42673">
    <property type="entry name" value="MALEYLACETOACETATE ISOMERASE"/>
    <property type="match status" value="1"/>
</dbReference>
<dbReference type="InterPro" id="IPR036282">
    <property type="entry name" value="Glutathione-S-Trfase_C_sf"/>
</dbReference>
<dbReference type="Proteomes" id="UP000501939">
    <property type="component" value="Chromosome"/>
</dbReference>
<evidence type="ECO:0000313" key="3">
    <source>
        <dbReference type="Proteomes" id="UP000501939"/>
    </source>
</evidence>
<dbReference type="PROSITE" id="PS50404">
    <property type="entry name" value="GST_NTER"/>
    <property type="match status" value="1"/>
</dbReference>
<dbReference type="AlphaFoldDB" id="A0A6G8S7Y9"/>
<dbReference type="CDD" id="cd03043">
    <property type="entry name" value="GST_N_1"/>
    <property type="match status" value="1"/>
</dbReference>
<dbReference type="KEGG" id="alj:G8D99_00705"/>
<dbReference type="PANTHER" id="PTHR42673:SF4">
    <property type="entry name" value="MALEYLACETOACETATE ISOMERASE"/>
    <property type="match status" value="1"/>
</dbReference>
<evidence type="ECO:0000313" key="2">
    <source>
        <dbReference type="EMBL" id="QIO10277.1"/>
    </source>
</evidence>
<protein>
    <submittedName>
        <fullName evidence="2">Glutathione S-transferase family protein</fullName>
    </submittedName>
</protein>
<dbReference type="GO" id="GO:0016034">
    <property type="term" value="F:maleylacetoacetate isomerase activity"/>
    <property type="evidence" value="ECO:0007669"/>
    <property type="project" value="TreeGrafter"/>
</dbReference>
<dbReference type="Pfam" id="PF13410">
    <property type="entry name" value="GST_C_2"/>
    <property type="match status" value="1"/>
</dbReference>
<dbReference type="CDD" id="cd03194">
    <property type="entry name" value="GST_C_3"/>
    <property type="match status" value="1"/>
</dbReference>
<dbReference type="GO" id="GO:0006559">
    <property type="term" value="P:L-phenylalanine catabolic process"/>
    <property type="evidence" value="ECO:0007669"/>
    <property type="project" value="TreeGrafter"/>
</dbReference>
<keyword evidence="2" id="KW-0808">Transferase</keyword>
<dbReference type="SFLD" id="SFLDG00358">
    <property type="entry name" value="Main_(cytGST)"/>
    <property type="match status" value="1"/>
</dbReference>
<name>A0A6G8S7Y9_9GAMM</name>
<dbReference type="Gene3D" id="1.20.1050.10">
    <property type="match status" value="1"/>
</dbReference>
<dbReference type="Gene3D" id="3.40.30.10">
    <property type="entry name" value="Glutaredoxin"/>
    <property type="match status" value="1"/>
</dbReference>
<dbReference type="SFLD" id="SFLDS00019">
    <property type="entry name" value="Glutathione_Transferase_(cytos"/>
    <property type="match status" value="1"/>
</dbReference>
<dbReference type="SUPFAM" id="SSF52833">
    <property type="entry name" value="Thioredoxin-like"/>
    <property type="match status" value="1"/>
</dbReference>
<evidence type="ECO:0000259" key="1">
    <source>
        <dbReference type="PROSITE" id="PS50404"/>
    </source>
</evidence>
<proteinExistence type="predicted"/>
<reference evidence="2 3" key="1">
    <citation type="submission" date="2020-03" db="EMBL/GenBank/DDBJ databases">
        <authorList>
            <person name="Zhu W."/>
        </authorList>
    </citation>
    <scope>NUCLEOTIDE SEQUENCE [LARGE SCALE GENOMIC DNA]</scope>
    <source>
        <strain evidence="2 3">185</strain>
    </source>
</reference>
<dbReference type="GO" id="GO:0006749">
    <property type="term" value="P:glutathione metabolic process"/>
    <property type="evidence" value="ECO:0007669"/>
    <property type="project" value="TreeGrafter"/>
</dbReference>
<gene>
    <name evidence="2" type="ORF">G8D99_00705</name>
</gene>
<sequence>MKLYIGNKNYSSWSMRPWLVLQHFGIPFDEKLIPFDEFKADQPFKMKMTQISPTGKVPTLVDEDFVIWDSLAICEYLAEQNPAKPLWPLGIQQRTEARAICAEMHSSFQTLRTLCGMNIEADLQEVGQSLWNEHPQLQADVKRIQQIWADRPHANSFLSGDHFTIADAFYAPVVMRFVTYGLPVSDNAKQYMNTILAVPAVKKWIDAAKKEHLFLASQERYRTAPADASTL</sequence>
<feature type="domain" description="GST N-terminal" evidence="1">
    <location>
        <begin position="1"/>
        <end position="85"/>
    </location>
</feature>
<accession>A0A6G8S7Y9</accession>
<dbReference type="GO" id="GO:0004364">
    <property type="term" value="F:glutathione transferase activity"/>
    <property type="evidence" value="ECO:0007669"/>
    <property type="project" value="TreeGrafter"/>
</dbReference>
<dbReference type="EMBL" id="CP049916">
    <property type="protein sequence ID" value="QIO10277.1"/>
    <property type="molecule type" value="Genomic_DNA"/>
</dbReference>
<dbReference type="InterPro" id="IPR040079">
    <property type="entry name" value="Glutathione_S-Trfase"/>
</dbReference>